<dbReference type="EMBL" id="MOEC01000005">
    <property type="protein sequence ID" value="OIS94240.1"/>
    <property type="molecule type" value="Genomic_DNA"/>
</dbReference>
<feature type="transmembrane region" description="Helical" evidence="1">
    <location>
        <begin position="49"/>
        <end position="66"/>
    </location>
</feature>
<dbReference type="Proteomes" id="UP000182985">
    <property type="component" value="Unassembled WGS sequence"/>
</dbReference>
<comment type="caution">
    <text evidence="2">The sequence shown here is derived from an EMBL/GenBank/DDBJ whole genome shotgun (WGS) entry which is preliminary data.</text>
</comment>
<keyword evidence="1" id="KW-0472">Membrane</keyword>
<reference evidence="2 3" key="1">
    <citation type="submission" date="2016-10" db="EMBL/GenBank/DDBJ databases">
        <title>The Draft Genome Sequence of the Potato Rhizosphere Bacteria Ochrobactrum sp. IPA7.2.</title>
        <authorList>
            <person name="Gogoleva N.E."/>
            <person name="Khlopko Y.A."/>
            <person name="Burygin G.L."/>
            <person name="Plotnikov A.O."/>
        </authorList>
    </citation>
    <scope>NUCLEOTIDE SEQUENCE [LARGE SCALE GENOMIC DNA]</scope>
    <source>
        <strain evidence="2 3">IPA7.2</strain>
    </source>
</reference>
<accession>A0A1J6IGM4</accession>
<evidence type="ECO:0000256" key="1">
    <source>
        <dbReference type="SAM" id="Phobius"/>
    </source>
</evidence>
<sequence>MTQKQKFFVFGIWLIHFSVCVVLSARIAANGLARHYGDQVEPISVMEITIRYVLGLPLTGIIWLVSEPKINSLGILVVAGILNSAVWAFSLYYAVSCVKRLSRWSLG</sequence>
<feature type="transmembrane region" description="Helical" evidence="1">
    <location>
        <begin position="73"/>
        <end position="95"/>
    </location>
</feature>
<name>A0A1J6IGM4_9HYPH</name>
<feature type="transmembrane region" description="Helical" evidence="1">
    <location>
        <begin position="7"/>
        <end position="29"/>
    </location>
</feature>
<protein>
    <submittedName>
        <fullName evidence="2">Uncharacterized protein</fullName>
    </submittedName>
</protein>
<dbReference type="AlphaFoldDB" id="A0A1J6IGM4"/>
<keyword evidence="3" id="KW-1185">Reference proteome</keyword>
<organism evidence="2 3">
    <name type="scientific">Brucella cytisi</name>
    <dbReference type="NCBI Taxonomy" id="407152"/>
    <lineage>
        <taxon>Bacteria</taxon>
        <taxon>Pseudomonadati</taxon>
        <taxon>Pseudomonadota</taxon>
        <taxon>Alphaproteobacteria</taxon>
        <taxon>Hyphomicrobiales</taxon>
        <taxon>Brucellaceae</taxon>
        <taxon>Brucella/Ochrobactrum group</taxon>
        <taxon>Brucella</taxon>
    </lineage>
</organism>
<keyword evidence="1" id="KW-0812">Transmembrane</keyword>
<evidence type="ECO:0000313" key="3">
    <source>
        <dbReference type="Proteomes" id="UP000182985"/>
    </source>
</evidence>
<keyword evidence="1" id="KW-1133">Transmembrane helix</keyword>
<evidence type="ECO:0000313" key="2">
    <source>
        <dbReference type="EMBL" id="OIS94240.1"/>
    </source>
</evidence>
<proteinExistence type="predicted"/>
<gene>
    <name evidence="2" type="ORF">BLA27_06920</name>
</gene>
<dbReference type="RefSeq" id="WP_071631057.1">
    <property type="nucleotide sequence ID" value="NZ_JBCAUP010000017.1"/>
</dbReference>